<feature type="repeat" description="ANK" evidence="3">
    <location>
        <begin position="60"/>
        <end position="92"/>
    </location>
</feature>
<dbReference type="EMBL" id="PXOH01000022">
    <property type="protein sequence ID" value="PSF35189.1"/>
    <property type="molecule type" value="Genomic_DNA"/>
</dbReference>
<dbReference type="GO" id="GO:0005737">
    <property type="term" value="C:cytoplasm"/>
    <property type="evidence" value="ECO:0007669"/>
    <property type="project" value="TreeGrafter"/>
</dbReference>
<reference evidence="5 6" key="1">
    <citation type="submission" date="2018-03" db="EMBL/GenBank/DDBJ databases">
        <title>The ancient ancestry and fast evolution of plastids.</title>
        <authorList>
            <person name="Moore K.R."/>
            <person name="Magnabosco C."/>
            <person name="Momper L."/>
            <person name="Gold D.A."/>
            <person name="Bosak T."/>
            <person name="Fournier G.P."/>
        </authorList>
    </citation>
    <scope>NUCLEOTIDE SEQUENCE [LARGE SCALE GENOMIC DNA]</scope>
    <source>
        <strain evidence="5 6">CCALA 016</strain>
    </source>
</reference>
<feature type="domain" description="DUF4253" evidence="4">
    <location>
        <begin position="790"/>
        <end position="893"/>
    </location>
</feature>
<feature type="repeat" description="ANK" evidence="3">
    <location>
        <begin position="625"/>
        <end position="657"/>
    </location>
</feature>
<evidence type="ECO:0000256" key="3">
    <source>
        <dbReference type="PROSITE-ProRule" id="PRU00023"/>
    </source>
</evidence>
<dbReference type="PRINTS" id="PR01415">
    <property type="entry name" value="ANKYRIN"/>
</dbReference>
<dbReference type="PROSITE" id="PS50297">
    <property type="entry name" value="ANK_REP_REGION"/>
    <property type="match status" value="7"/>
</dbReference>
<dbReference type="SUPFAM" id="SSF48403">
    <property type="entry name" value="Ankyrin repeat"/>
    <property type="match status" value="3"/>
</dbReference>
<dbReference type="Proteomes" id="UP000239001">
    <property type="component" value="Unassembled WGS sequence"/>
</dbReference>
<dbReference type="InterPro" id="IPR036770">
    <property type="entry name" value="Ankyrin_rpt-contain_sf"/>
</dbReference>
<sequence length="893" mass="96951">MDEQLITAIEQKNLALVEELLAAGANPNATKGTKTAYQLVPHGGDQIKCALIEAGAEDPELKTSLVWVLITGRTKAVQTLIDKGADINVKTYSGTPIHAAARIGHLEIVEMLITAGADVDAGNLSGTPLMSAIEQGYTEIALKLIAAGAYPNYNSTIGGTPPIAIAAAQGFPDVIQALISSGAEINTKVRHITLNQLVIQQEASSALGTAFEAMEALGRMMESLEGVENDQEINSDRMAQIQSEIAQIKAASTQQKTHSTKPENAIDTNPVIIAARCGHTAALTTLLEAGADPHQKDGEGLSAYDWAIRNEYPNILDVLRRFGVNGKIISADEKLLLAAENGDLAVVQDCLNTGANPNARDIRRQTLDRTPLILACSAGYLRIVELLLKAGADFHLTDLGADAKPVSKTLLEHTDPETILSMNYRFGRTPLMYAAAGGHSEIVQTLLQLGADANDQDTIAYTPLALASENNHLAVVRLLVSAGADVNQAVAYGNTPLILACTAGAVEIAEMLLTHGASITQTNRDGETVLMKAAKVSSLPLVRLLIEHGADVNAVSKERKTAIAEAAGASHYVQVEPNAPNSKFTHREYRGDGKCWEWQPLNEDHIIEVVQVLLQAGADPNLPNCETTPLIEAARNNQLHLLQTLLNAGARLEVRSSDGDTAVVLAKLYNHLHILEFLQEYTGTDLSEFENTKTEDDEETEENRWGEEIEQPDFSVAAQNPNYLQAVNDLANLCGSKPISNEYWLGCFSIHVDSKRRQHINTEELQRQFLERGCFVYEPDSYYGNGPENLCIVPTTDKYEVIALHQTNGCNYGIGPGYVIQWLKDLEAKQSFILTCIAHDTLGGRFLNPIQEPEGLANLMYDFCPDIVDQGCGSVEILAENLDNSDRLYFWWD</sequence>
<evidence type="ECO:0000256" key="1">
    <source>
        <dbReference type="ARBA" id="ARBA00022737"/>
    </source>
</evidence>
<reference evidence="5 6" key="2">
    <citation type="submission" date="2018-03" db="EMBL/GenBank/DDBJ databases">
        <authorList>
            <person name="Keele B.F."/>
        </authorList>
    </citation>
    <scope>NUCLEOTIDE SEQUENCE [LARGE SCALE GENOMIC DNA]</scope>
    <source>
        <strain evidence="5 6">CCALA 016</strain>
    </source>
</reference>
<dbReference type="Pfam" id="PF14062">
    <property type="entry name" value="DUF4253"/>
    <property type="match status" value="1"/>
</dbReference>
<dbReference type="RefSeq" id="WP_106458226.1">
    <property type="nucleotide sequence ID" value="NZ_PXOH01000022.1"/>
</dbReference>
<dbReference type="OrthoDB" id="9772065at2"/>
<feature type="repeat" description="ANK" evidence="3">
    <location>
        <begin position="525"/>
        <end position="557"/>
    </location>
</feature>
<feature type="repeat" description="ANK" evidence="3">
    <location>
        <begin position="459"/>
        <end position="491"/>
    </location>
</feature>
<evidence type="ECO:0000256" key="2">
    <source>
        <dbReference type="ARBA" id="ARBA00023043"/>
    </source>
</evidence>
<dbReference type="Pfam" id="PF00023">
    <property type="entry name" value="Ank"/>
    <property type="match status" value="1"/>
</dbReference>
<dbReference type="SMART" id="SM00248">
    <property type="entry name" value="ANK"/>
    <property type="match status" value="15"/>
</dbReference>
<dbReference type="PROSITE" id="PS50088">
    <property type="entry name" value="ANK_REPEAT"/>
    <property type="match status" value="10"/>
</dbReference>
<dbReference type="Gene3D" id="1.25.40.20">
    <property type="entry name" value="Ankyrin repeat-containing domain"/>
    <property type="match status" value="5"/>
</dbReference>
<name>A0A2T1LUT8_9CHRO</name>
<dbReference type="InterPro" id="IPR002110">
    <property type="entry name" value="Ankyrin_rpt"/>
</dbReference>
<gene>
    <name evidence="5" type="ORF">C7H19_17565</name>
</gene>
<keyword evidence="1" id="KW-0677">Repeat</keyword>
<protein>
    <recommendedName>
        <fullName evidence="4">DUF4253 domain-containing protein</fullName>
    </recommendedName>
</protein>
<organism evidence="5 6">
    <name type="scientific">Aphanothece hegewaldii CCALA 016</name>
    <dbReference type="NCBI Taxonomy" id="2107694"/>
    <lineage>
        <taxon>Bacteria</taxon>
        <taxon>Bacillati</taxon>
        <taxon>Cyanobacteriota</taxon>
        <taxon>Cyanophyceae</taxon>
        <taxon>Oscillatoriophycideae</taxon>
        <taxon>Chroococcales</taxon>
        <taxon>Aphanothecaceae</taxon>
        <taxon>Aphanothece</taxon>
    </lineage>
</organism>
<proteinExistence type="predicted"/>
<evidence type="ECO:0000313" key="5">
    <source>
        <dbReference type="EMBL" id="PSF35189.1"/>
    </source>
</evidence>
<feature type="repeat" description="ANK" evidence="3">
    <location>
        <begin position="492"/>
        <end position="524"/>
    </location>
</feature>
<dbReference type="Pfam" id="PF12796">
    <property type="entry name" value="Ank_2"/>
    <property type="match status" value="5"/>
</dbReference>
<comment type="caution">
    <text evidence="5">The sequence shown here is derived from an EMBL/GenBank/DDBJ whole genome shotgun (WGS) entry which is preliminary data.</text>
</comment>
<feature type="repeat" description="ANK" evidence="3">
    <location>
        <begin position="367"/>
        <end position="399"/>
    </location>
</feature>
<dbReference type="InterPro" id="IPR025349">
    <property type="entry name" value="DUF4253"/>
</dbReference>
<accession>A0A2T1LUT8</accession>
<feature type="repeat" description="ANK" evidence="3">
    <location>
        <begin position="426"/>
        <end position="458"/>
    </location>
</feature>
<dbReference type="PANTHER" id="PTHR24198">
    <property type="entry name" value="ANKYRIN REPEAT AND PROTEIN KINASE DOMAIN-CONTAINING PROTEIN"/>
    <property type="match status" value="1"/>
</dbReference>
<keyword evidence="2 3" id="KW-0040">ANK repeat</keyword>
<feature type="repeat" description="ANK" evidence="3">
    <location>
        <begin position="266"/>
        <end position="298"/>
    </location>
</feature>
<evidence type="ECO:0000259" key="4">
    <source>
        <dbReference type="Pfam" id="PF14062"/>
    </source>
</evidence>
<dbReference type="PANTHER" id="PTHR24198:SF194">
    <property type="entry name" value="INVERSIN-A"/>
    <property type="match status" value="1"/>
</dbReference>
<dbReference type="AlphaFoldDB" id="A0A2T1LUT8"/>
<evidence type="ECO:0000313" key="6">
    <source>
        <dbReference type="Proteomes" id="UP000239001"/>
    </source>
</evidence>
<feature type="repeat" description="ANK" evidence="3">
    <location>
        <begin position="92"/>
        <end position="124"/>
    </location>
</feature>
<feature type="repeat" description="ANK" evidence="3">
    <location>
        <begin position="158"/>
        <end position="190"/>
    </location>
</feature>
<keyword evidence="6" id="KW-1185">Reference proteome</keyword>